<dbReference type="Proteomes" id="UP000319663">
    <property type="component" value="Unassembled WGS sequence"/>
</dbReference>
<protein>
    <submittedName>
        <fullName evidence="1">Uncharacterized protein</fullName>
    </submittedName>
</protein>
<keyword evidence="2" id="KW-1185">Reference proteome</keyword>
<evidence type="ECO:0000313" key="1">
    <source>
        <dbReference type="EMBL" id="TQB69555.1"/>
    </source>
</evidence>
<accession>A0A507QQR7</accession>
<sequence>MDVNICLKFSDNREISLIILVHRIGSIIDSSGQVQDSLTGAQLIELIKSETGSQKIIFTCMGSRLSSDKSLRELDVRSGYVFKVDIDSAHQVTEIRQKAAVIPKAAKFNHGYIIEQICRLAEAR</sequence>
<evidence type="ECO:0000313" key="2">
    <source>
        <dbReference type="Proteomes" id="UP000319663"/>
    </source>
</evidence>
<organism evidence="1 2">
    <name type="scientific">Monascus purpureus</name>
    <name type="common">Red mold</name>
    <name type="synonym">Monascus anka</name>
    <dbReference type="NCBI Taxonomy" id="5098"/>
    <lineage>
        <taxon>Eukaryota</taxon>
        <taxon>Fungi</taxon>
        <taxon>Dikarya</taxon>
        <taxon>Ascomycota</taxon>
        <taxon>Pezizomycotina</taxon>
        <taxon>Eurotiomycetes</taxon>
        <taxon>Eurotiomycetidae</taxon>
        <taxon>Eurotiales</taxon>
        <taxon>Aspergillaceae</taxon>
        <taxon>Monascus</taxon>
    </lineage>
</organism>
<reference evidence="1 2" key="1">
    <citation type="submission" date="2019-06" db="EMBL/GenBank/DDBJ databases">
        <title>Wine fermentation using esterase from Monascus purpureus.</title>
        <authorList>
            <person name="Geng C."/>
            <person name="Zhang Y."/>
        </authorList>
    </citation>
    <scope>NUCLEOTIDE SEQUENCE [LARGE SCALE GENOMIC DNA]</scope>
    <source>
        <strain evidence="1">HQ1</strain>
    </source>
</reference>
<comment type="caution">
    <text evidence="1">The sequence shown here is derived from an EMBL/GenBank/DDBJ whole genome shotgun (WGS) entry which is preliminary data.</text>
</comment>
<gene>
    <name evidence="1" type="ORF">MPDQ_001684</name>
</gene>
<proteinExistence type="predicted"/>
<name>A0A507QQR7_MONPU</name>
<dbReference type="EMBL" id="VIFY01000147">
    <property type="protein sequence ID" value="TQB69555.1"/>
    <property type="molecule type" value="Genomic_DNA"/>
</dbReference>
<dbReference type="AlphaFoldDB" id="A0A507QQR7"/>